<organism evidence="6 7">
    <name type="scientific">Flavobacterium silvisoli</name>
    <dbReference type="NCBI Taxonomy" id="2529433"/>
    <lineage>
        <taxon>Bacteria</taxon>
        <taxon>Pseudomonadati</taxon>
        <taxon>Bacteroidota</taxon>
        <taxon>Flavobacteriia</taxon>
        <taxon>Flavobacteriales</taxon>
        <taxon>Flavobacteriaceae</taxon>
        <taxon>Flavobacterium</taxon>
    </lineage>
</organism>
<keyword evidence="7" id="KW-1185">Reference proteome</keyword>
<name>A0A4Q9YXJ1_9FLAO</name>
<dbReference type="OrthoDB" id="9757917at2"/>
<evidence type="ECO:0000256" key="1">
    <source>
        <dbReference type="ARBA" id="ARBA00022741"/>
    </source>
</evidence>
<dbReference type="InterPro" id="IPR058210">
    <property type="entry name" value="SACS/Nov_dom"/>
</dbReference>
<dbReference type="CDD" id="cd18808">
    <property type="entry name" value="SF1_C_Upf1"/>
    <property type="match status" value="1"/>
</dbReference>
<dbReference type="PANTHER" id="PTHR43788:SF8">
    <property type="entry name" value="DNA-BINDING PROTEIN SMUBP-2"/>
    <property type="match status" value="1"/>
</dbReference>
<dbReference type="Pfam" id="PF25794">
    <property type="entry name" value="SACS"/>
    <property type="match status" value="1"/>
</dbReference>
<evidence type="ECO:0000256" key="4">
    <source>
        <dbReference type="ARBA" id="ARBA00022840"/>
    </source>
</evidence>
<keyword evidence="4" id="KW-0067">ATP-binding</keyword>
<keyword evidence="2" id="KW-0378">Hydrolase</keyword>
<dbReference type="SUPFAM" id="SSF55874">
    <property type="entry name" value="ATPase domain of HSP90 chaperone/DNA topoisomerase II/histidine kinase"/>
    <property type="match status" value="1"/>
</dbReference>
<dbReference type="InterPro" id="IPR041679">
    <property type="entry name" value="DNA2/NAM7-like_C"/>
</dbReference>
<evidence type="ECO:0000256" key="3">
    <source>
        <dbReference type="ARBA" id="ARBA00022806"/>
    </source>
</evidence>
<dbReference type="GO" id="GO:0005524">
    <property type="term" value="F:ATP binding"/>
    <property type="evidence" value="ECO:0007669"/>
    <property type="project" value="UniProtKB-KW"/>
</dbReference>
<dbReference type="Pfam" id="PF13087">
    <property type="entry name" value="AAA_12"/>
    <property type="match status" value="1"/>
</dbReference>
<evidence type="ECO:0000256" key="2">
    <source>
        <dbReference type="ARBA" id="ARBA00022801"/>
    </source>
</evidence>
<dbReference type="RefSeq" id="WP_131476186.1">
    <property type="nucleotide sequence ID" value="NZ_SJPE01000009.1"/>
</dbReference>
<dbReference type="NCBIfam" id="NF047352">
    <property type="entry name" value="P_loop_sacsin"/>
    <property type="match status" value="1"/>
</dbReference>
<dbReference type="InterPro" id="IPR036890">
    <property type="entry name" value="HATPase_C_sf"/>
</dbReference>
<feature type="domain" description="AAA+ ATPase" evidence="5">
    <location>
        <begin position="1812"/>
        <end position="2000"/>
    </location>
</feature>
<dbReference type="GO" id="GO:0043139">
    <property type="term" value="F:5'-3' DNA helicase activity"/>
    <property type="evidence" value="ECO:0007669"/>
    <property type="project" value="TreeGrafter"/>
</dbReference>
<gene>
    <name evidence="6" type="ORF">EZL74_08505</name>
</gene>
<dbReference type="SUPFAM" id="SSF52540">
    <property type="entry name" value="P-loop containing nucleoside triphosphate hydrolases"/>
    <property type="match status" value="1"/>
</dbReference>
<evidence type="ECO:0000313" key="7">
    <source>
        <dbReference type="Proteomes" id="UP000293300"/>
    </source>
</evidence>
<dbReference type="InterPro" id="IPR003593">
    <property type="entry name" value="AAA+_ATPase"/>
</dbReference>
<evidence type="ECO:0000313" key="6">
    <source>
        <dbReference type="EMBL" id="TBX68342.1"/>
    </source>
</evidence>
<dbReference type="InterPro" id="IPR027417">
    <property type="entry name" value="P-loop_NTPase"/>
</dbReference>
<keyword evidence="1" id="KW-0547">Nucleotide-binding</keyword>
<comment type="caution">
    <text evidence="6">The sequence shown here is derived from an EMBL/GenBank/DDBJ whole genome shotgun (WGS) entry which is preliminary data.</text>
</comment>
<dbReference type="Pfam" id="PF13245">
    <property type="entry name" value="AAA_19"/>
    <property type="match status" value="1"/>
</dbReference>
<dbReference type="Gene3D" id="3.40.50.300">
    <property type="entry name" value="P-loop containing nucleotide triphosphate hydrolases"/>
    <property type="match status" value="2"/>
</dbReference>
<dbReference type="Proteomes" id="UP000293300">
    <property type="component" value="Unassembled WGS sequence"/>
</dbReference>
<dbReference type="GO" id="GO:0016787">
    <property type="term" value="F:hydrolase activity"/>
    <property type="evidence" value="ECO:0007669"/>
    <property type="project" value="UniProtKB-KW"/>
</dbReference>
<sequence>MKIKNIQQYRTFYKNEIRDLPTRDENFIGNFLIDKNTKKKKFGWFEIYHGDKEGYGKAETGIENFLQSFLDMAKDGQAVYEFLQNAVDAGSTHYTMVWGQDPIDDNFYLLVANNGKMFDLNSIRSILNVGSSTKTADSQTIGKFGIGFKLAHRLVGKDNGLQELINENSGPVLFSWKNYEIEKLAAGSIPVPSDMHISNESDESVVLDENPWLFKILITCFPCLPENDLATELPIMVDGIMADKNPFDKNELEVLSRWTKSNQHILNKETYKEGSLFFIKLGSGKESELAEVNLKHGVKFSLAILKETAENESKKNKVLQTVQLNNEEPITYPNLEYLKISIDKEEEKDTYAYVRFGVEQYEELTTEQKKKIEHEANIEALFGFRKHNKIGEYFKGAPNLYLYFPLSEEVHNFNYILHSNAFYKGSSRTFLHTGSSKEDGINERLLKTIVSKIDERLSILSTSADEEDKSLFLHFYAALLTSGKSTNQSRAWIDEPYINRINELLRKYIPVRISENSNEFTVTDNPESVFIKKTKININSRDWNLENVNWFYWGDDSDLNIVLNAGNKLSIKEFSIFDLLAFEKIDESVNEWLNNEDEKRKIVLSELKYFDREITNIEKIKSQLVNLNLFEFSNRATLSLNSFVEKEREGYFLIHNKLSDIRDILLKLGVTITTLDLDEYSFVDIYRSYLLQSTKHKGYTELTQLFSNNVTDATLSRLSKVEKLAVFKAFRTLNAENVTERIKELKLFSNNSGAHVCFKNLFFQAESDNWLNNFNINSLEFDSQFKQFLLADQSELYEGIIYPFWEQIAGYIAETPLKSDEILSDCIAAYENSTWVEKSNYLVSTLKKIIFLSEVVQVNSIFFDENILSLPDEIFKRIQTTVLKFYNIHIPDKCLIPYLSLKPFGYVVSIFDPKIENTECSLEELEDLLMLSKTCNIDFFESNCIISSNGLYAIDSSGNKKQIASSKAEIKEYVKKYYPEEYVLIPDTLNDSKVKIELSDSKLIEHLIERFEEDEIQQQELDFLQVLLPERFNDKKAFLEKISSVSLDANWTEGNRNELYLQLLKDIVEGNISDDELSHLHQKIIIKKEDRVIIVGDIDSAEDSIKVLRGDKEIILSQSQILNLDNADNIKLIQEFHDEAKRRELIKQSTSDKIFKISNIGITEDLVTKFKNNLDKNRLVNSHQLIFIWLSGKFKKDEYSKFSLLSHDDQWYTVAKQLFINCSENNKHINNAYVLNECYGDLQTLLQLNKNEIYNYGIDEEDIITTNFLFTRGFKTDILESTESVGEKLNYLFSAWQSTPNVMKEEKRNQDWQPHLGIIPNQFVLNAIKTEDETLPVEFIDWYQNERKREEFLKAIGVYITDSPIEKIRKYLTLKNNDHPADIDIEKFNDVLLLNTLKGLAGDFTELNNIPVVYEEEKHKLHLLLLEKIINHLYGKSINIPTLTYCTFNTFKIVKSEEAEILKIDEVIHQKLRISNAPDLNLLYKFNNVIRITETLHSEMIDSCEEVKFIKTFIPGNTQQEHDEPFYHNWKSENNIILFKENELQFDILIEVDDKTICVGRITDGLFHLQNSLNNSIEIFYNKSVSLEELSHSLSNDYESVSNALSNLIYKRNAMLTSFYNTLNAAAKGEVNDAHLQALKMAFKEEDLKLERKELIESIKNNTNYSYNWFESYLKFLLTFESKQDTTSQQSISFQEIKRYSINDKLSNKYFMLCGASSLIPLNIEDFDDFKVTLNIKNRQNENIKVEGVSKRGQDILIYCRETIPESVIKLFNEVIQIRISFSPTMNLLQLLKNAFVNRNNIDEWEDINEILPKLNFIYGPPGTGKTTTICNKIIDGVKENYNSKYLLLTPTNKAADVLCKKILDTPFEVEGASEEKELEIENHGRSITLTRIGKPTDPELEDIEEGIYQNSLTTAQLDYTNLVASTIHRIPYFEVVDEVEKENIKLFKLADHWDYVIFDEASMINLPYLVFAILAIHKFSPNATFVIAGDPKQIPPVVDVTDKDLEELDIQDENVYTMMNISSFKKDEQKLRIGDTINNLDRQYRSIKEIGQLFSELSYDHLLKHDREINNKNTKKLPVAFSELIQNNVTFIDVPLDAENAIYRVNKLLYSPYHTYSAIFVVELIKYFDALISKDETWTIGLIAPYKAQSVLLNKLITSYGISEKLKIYSDTVHGFQGDECDIIFFICNPNSTTYTGNKRALLSKEYIYNVAISRAKDYLIILHPFSVIPDNPFINKIRNSYQSNFGNPVIRKSEEFEKVIFKQKDFIEKNSYISGHDNINIFGQMEMKYFIKTNESAIDIQLRKIDTK</sequence>
<protein>
    <recommendedName>
        <fullName evidence="5">AAA+ ATPase domain-containing protein</fullName>
    </recommendedName>
</protein>
<dbReference type="SMART" id="SM00382">
    <property type="entry name" value="AAA"/>
    <property type="match status" value="1"/>
</dbReference>
<dbReference type="PANTHER" id="PTHR43788">
    <property type="entry name" value="DNA2/NAM7 HELICASE FAMILY MEMBER"/>
    <property type="match status" value="1"/>
</dbReference>
<accession>A0A4Q9YXJ1</accession>
<reference evidence="6 7" key="1">
    <citation type="submission" date="2019-02" db="EMBL/GenBank/DDBJ databases">
        <title>Flavobacterium sp. RD-2-33 isolated from forest soil.</title>
        <authorList>
            <person name="Chaudhary D.K."/>
        </authorList>
    </citation>
    <scope>NUCLEOTIDE SEQUENCE [LARGE SCALE GENOMIC DNA]</scope>
    <source>
        <strain evidence="6 7">RD-2-33</strain>
    </source>
</reference>
<dbReference type="InterPro" id="IPR047187">
    <property type="entry name" value="SF1_C_Upf1"/>
</dbReference>
<dbReference type="EMBL" id="SJPE01000009">
    <property type="protein sequence ID" value="TBX68342.1"/>
    <property type="molecule type" value="Genomic_DNA"/>
</dbReference>
<keyword evidence="3" id="KW-0347">Helicase</keyword>
<proteinExistence type="predicted"/>
<dbReference type="InterPro" id="IPR050534">
    <property type="entry name" value="Coronavir_polyprotein_1ab"/>
</dbReference>
<evidence type="ECO:0000259" key="5">
    <source>
        <dbReference type="SMART" id="SM00382"/>
    </source>
</evidence>
<dbReference type="Gene3D" id="3.30.565.10">
    <property type="entry name" value="Histidine kinase-like ATPase, C-terminal domain"/>
    <property type="match status" value="1"/>
</dbReference>